<evidence type="ECO:0000259" key="5">
    <source>
        <dbReference type="Pfam" id="PF13458"/>
    </source>
</evidence>
<keyword evidence="2 4" id="KW-0732">Signal</keyword>
<name>A0ABQ6B9Q7_9BRAD</name>
<feature type="signal peptide" evidence="4">
    <location>
        <begin position="1"/>
        <end position="28"/>
    </location>
</feature>
<dbReference type="PROSITE" id="PS51318">
    <property type="entry name" value="TAT"/>
    <property type="match status" value="1"/>
</dbReference>
<evidence type="ECO:0000256" key="4">
    <source>
        <dbReference type="SAM" id="SignalP"/>
    </source>
</evidence>
<keyword evidence="3" id="KW-0813">Transport</keyword>
<proteinExistence type="inferred from homology"/>
<organism evidence="6 7">
    <name type="scientific">Bradyrhizobium iriomotense</name>
    <dbReference type="NCBI Taxonomy" id="441950"/>
    <lineage>
        <taxon>Bacteria</taxon>
        <taxon>Pseudomonadati</taxon>
        <taxon>Pseudomonadota</taxon>
        <taxon>Alphaproteobacteria</taxon>
        <taxon>Hyphomicrobiales</taxon>
        <taxon>Nitrobacteraceae</taxon>
        <taxon>Bradyrhizobium</taxon>
    </lineage>
</organism>
<dbReference type="InterPro" id="IPR051010">
    <property type="entry name" value="BCAA_transport"/>
</dbReference>
<dbReference type="PANTHER" id="PTHR30483:SF6">
    <property type="entry name" value="PERIPLASMIC BINDING PROTEIN OF ABC TRANSPORTER FOR NATURAL AMINO ACIDS"/>
    <property type="match status" value="1"/>
</dbReference>
<evidence type="ECO:0000256" key="3">
    <source>
        <dbReference type="ARBA" id="ARBA00022970"/>
    </source>
</evidence>
<sequence length="420" mass="44688">MMPLDRRDVLKLAGAAAVGLAAPAPALAQARPALKIASVETLSGPGSTVNRLWSLGLKYGIEKINAEGGWNGQKIIYAEYDTEGTTGGASQKTQAAIADGAHIIAHGGSSAIGGQITEDVRKWNLRNPAAKVLFFGLGIEALELTGAKCHYHFFRFATNADIRIRALVAGMKAENALGKKVFSINQNYSWGHDIQAALEQSAGENDFTLVDKVLHDVNKIQDFSPYAARIAASGADTVFTGNWGNDLSLLLKAVQAAGLKVRFATTFLDLPGALSSAGSAALGYFHAELWNPQAFGAFGQELWTDYKARMGTVPSTSEAKSILALLFLQQALKSIPETSKIDVDQIAQALERTSYKAPTGDVTMRATDHQIAWPIVVSKVEQGAKFATDGTDMGFVPIKVIPGGEVLNAVQASCKMQRPS</sequence>
<evidence type="ECO:0000256" key="2">
    <source>
        <dbReference type="ARBA" id="ARBA00022729"/>
    </source>
</evidence>
<dbReference type="EMBL" id="BSOW01000032">
    <property type="protein sequence ID" value="GLR90226.1"/>
    <property type="molecule type" value="Genomic_DNA"/>
</dbReference>
<evidence type="ECO:0000313" key="7">
    <source>
        <dbReference type="Proteomes" id="UP001156905"/>
    </source>
</evidence>
<protein>
    <submittedName>
        <fullName evidence="6">Branched-chain amino acid ABC transporter substrate-binding protein</fullName>
    </submittedName>
</protein>
<gene>
    <name evidence="6" type="ORF">GCM10007857_69400</name>
</gene>
<dbReference type="InterPro" id="IPR028082">
    <property type="entry name" value="Peripla_BP_I"/>
</dbReference>
<dbReference type="RefSeq" id="WP_284272977.1">
    <property type="nucleotide sequence ID" value="NZ_BSOW01000032.1"/>
</dbReference>
<dbReference type="InterPro" id="IPR028081">
    <property type="entry name" value="Leu-bd"/>
</dbReference>
<accession>A0ABQ6B9Q7</accession>
<feature type="chain" id="PRO_5046537462" evidence="4">
    <location>
        <begin position="29"/>
        <end position="420"/>
    </location>
</feature>
<comment type="caution">
    <text evidence="6">The sequence shown here is derived from an EMBL/GenBank/DDBJ whole genome shotgun (WGS) entry which is preliminary data.</text>
</comment>
<evidence type="ECO:0000256" key="1">
    <source>
        <dbReference type="ARBA" id="ARBA00010062"/>
    </source>
</evidence>
<dbReference type="Gene3D" id="3.40.50.2300">
    <property type="match status" value="2"/>
</dbReference>
<dbReference type="InterPro" id="IPR006311">
    <property type="entry name" value="TAT_signal"/>
</dbReference>
<dbReference type="SUPFAM" id="SSF53822">
    <property type="entry name" value="Periplasmic binding protein-like I"/>
    <property type="match status" value="1"/>
</dbReference>
<keyword evidence="7" id="KW-1185">Reference proteome</keyword>
<keyword evidence="3" id="KW-0029">Amino-acid transport</keyword>
<reference evidence="7" key="1">
    <citation type="journal article" date="2019" name="Int. J. Syst. Evol. Microbiol.">
        <title>The Global Catalogue of Microorganisms (GCM) 10K type strain sequencing project: providing services to taxonomists for standard genome sequencing and annotation.</title>
        <authorList>
            <consortium name="The Broad Institute Genomics Platform"/>
            <consortium name="The Broad Institute Genome Sequencing Center for Infectious Disease"/>
            <person name="Wu L."/>
            <person name="Ma J."/>
        </authorList>
    </citation>
    <scope>NUCLEOTIDE SEQUENCE [LARGE SCALE GENOMIC DNA]</scope>
    <source>
        <strain evidence="7">NBRC 102520</strain>
    </source>
</reference>
<feature type="domain" description="Leucine-binding protein" evidence="5">
    <location>
        <begin position="34"/>
        <end position="383"/>
    </location>
</feature>
<dbReference type="PANTHER" id="PTHR30483">
    <property type="entry name" value="LEUCINE-SPECIFIC-BINDING PROTEIN"/>
    <property type="match status" value="1"/>
</dbReference>
<dbReference type="Pfam" id="PF13458">
    <property type="entry name" value="Peripla_BP_6"/>
    <property type="match status" value="1"/>
</dbReference>
<evidence type="ECO:0000313" key="6">
    <source>
        <dbReference type="EMBL" id="GLR90226.1"/>
    </source>
</evidence>
<dbReference type="Proteomes" id="UP001156905">
    <property type="component" value="Unassembled WGS sequence"/>
</dbReference>
<comment type="similarity">
    <text evidence="1">Belongs to the leucine-binding protein family.</text>
</comment>